<reference evidence="4 5" key="1">
    <citation type="submission" date="2018-02" db="EMBL/GenBank/DDBJ databases">
        <title>Solimicrobium silvestre gen. nov., sp. nov., isolated from alpine forest soil.</title>
        <authorList>
            <person name="Margesin R."/>
            <person name="Albuquerque L."/>
            <person name="Zhang D.-C."/>
            <person name="Froufe H.J.C."/>
            <person name="Severino R."/>
            <person name="Roxo I."/>
            <person name="Egas C."/>
            <person name="Da Costa M.S."/>
        </authorList>
    </citation>
    <scope>NUCLEOTIDE SEQUENCE [LARGE SCALE GENOMIC DNA]</scope>
    <source>
        <strain evidence="4 5">S20-91</strain>
    </source>
</reference>
<dbReference type="OrthoDB" id="9770517at2"/>
<evidence type="ECO:0000313" key="5">
    <source>
        <dbReference type="Proteomes" id="UP000237839"/>
    </source>
</evidence>
<evidence type="ECO:0000256" key="1">
    <source>
        <dbReference type="ARBA" id="ARBA00007613"/>
    </source>
</evidence>
<dbReference type="GO" id="GO:0005886">
    <property type="term" value="C:plasma membrane"/>
    <property type="evidence" value="ECO:0007669"/>
    <property type="project" value="UniProtKB-SubCell"/>
</dbReference>
<keyword evidence="5" id="KW-1185">Reference proteome</keyword>
<dbReference type="PANTHER" id="PTHR30203">
    <property type="entry name" value="OUTER MEMBRANE CATION EFFLUX PROTEIN"/>
    <property type="match status" value="1"/>
</dbReference>
<sequence>MLMLMVPMKFHCCWKKVKFALLLGAVILAGCSVGPEYKRPDIAAPSAWHENASSSSPPISNTTAPETAHWPSTEWWHGFACAELDAYIAQAKLTNNDLAAAVARVRQADQLANIAGAALLPTLGASFTALNEREQATTGNYVAVKQFSPQLNASYMLDFWGKNRAAQDAAIATAAASRHDQVTVELTVISSVAQSYFQSLALRERVAVAEHNLANAEITLKGLQQQLHAGVATALDVAQQETTVATLAAALPPLRLQLRQTLNALAILVGKTPETVEVSNQTLADLTVPEVRPGLPSELLERRPDVAEAEDQLIAANANIGVARAAFFPSIELTASYGYASSALAGMTNSANIIHTLAAGITQPIFDGGAIKGQYEFSKARYDELLANYRKAILSALGNVEDALVAVQQNTEQVKRLEFAVQKAARAHHIAQAQLHAGTVNILAVLNTETALFTAQDALIQAKNSHLEAYLSLFGALGGGWQKEAGK</sequence>
<dbReference type="GO" id="GO:0015562">
    <property type="term" value="F:efflux transmembrane transporter activity"/>
    <property type="evidence" value="ECO:0007669"/>
    <property type="project" value="InterPro"/>
</dbReference>
<dbReference type="PANTHER" id="PTHR30203:SF33">
    <property type="entry name" value="BLR4455 PROTEIN"/>
    <property type="match status" value="1"/>
</dbReference>
<proteinExistence type="inferred from homology"/>
<keyword evidence="2" id="KW-0564">Palmitate</keyword>
<feature type="region of interest" description="Disordered" evidence="3">
    <location>
        <begin position="48"/>
        <end position="68"/>
    </location>
</feature>
<keyword evidence="2" id="KW-0812">Transmembrane</keyword>
<keyword evidence="2 4" id="KW-0449">Lipoprotein</keyword>
<dbReference type="NCBIfam" id="TIGR01845">
    <property type="entry name" value="outer_NodT"/>
    <property type="match status" value="1"/>
</dbReference>
<dbReference type="Gene3D" id="1.20.1600.10">
    <property type="entry name" value="Outer membrane efflux proteins (OEP)"/>
    <property type="match status" value="1"/>
</dbReference>
<dbReference type="Proteomes" id="UP000237839">
    <property type="component" value="Unassembled WGS sequence"/>
</dbReference>
<dbReference type="InterPro" id="IPR003423">
    <property type="entry name" value="OMP_efflux"/>
</dbReference>
<comment type="similarity">
    <text evidence="1 2">Belongs to the outer membrane factor (OMF) (TC 1.B.17) family.</text>
</comment>
<organism evidence="4 5">
    <name type="scientific">Solimicrobium silvestre</name>
    <dbReference type="NCBI Taxonomy" id="2099400"/>
    <lineage>
        <taxon>Bacteria</taxon>
        <taxon>Pseudomonadati</taxon>
        <taxon>Pseudomonadota</taxon>
        <taxon>Betaproteobacteria</taxon>
        <taxon>Burkholderiales</taxon>
        <taxon>Oxalobacteraceae</taxon>
        <taxon>Solimicrobium</taxon>
    </lineage>
</organism>
<dbReference type="InterPro" id="IPR010131">
    <property type="entry name" value="MdtP/NodT-like"/>
</dbReference>
<dbReference type="Pfam" id="PF02321">
    <property type="entry name" value="OEP"/>
    <property type="match status" value="2"/>
</dbReference>
<keyword evidence="2" id="KW-1134">Transmembrane beta strand</keyword>
<protein>
    <submittedName>
        <fullName evidence="4">Efflux transporter, outer membrane factor (OMF) lipoprotein, NodT family</fullName>
    </submittedName>
</protein>
<evidence type="ECO:0000256" key="2">
    <source>
        <dbReference type="RuleBase" id="RU362097"/>
    </source>
</evidence>
<accession>A0A2S9H294</accession>
<evidence type="ECO:0000256" key="3">
    <source>
        <dbReference type="SAM" id="MobiDB-lite"/>
    </source>
</evidence>
<dbReference type="Gene3D" id="2.20.200.10">
    <property type="entry name" value="Outer membrane efflux proteins (OEP)"/>
    <property type="match status" value="1"/>
</dbReference>
<evidence type="ECO:0000313" key="4">
    <source>
        <dbReference type="EMBL" id="PRC94102.1"/>
    </source>
</evidence>
<name>A0A2S9H294_9BURK</name>
<gene>
    <name evidence="4" type="ORF">S2091_1275</name>
</gene>
<dbReference type="AlphaFoldDB" id="A0A2S9H294"/>
<comment type="subcellular location">
    <subcellularLocation>
        <location evidence="2">Cell membrane</location>
        <topology evidence="2">Lipid-anchor</topology>
    </subcellularLocation>
</comment>
<dbReference type="EMBL" id="PUGF01000004">
    <property type="protein sequence ID" value="PRC94102.1"/>
    <property type="molecule type" value="Genomic_DNA"/>
</dbReference>
<comment type="caution">
    <text evidence="4">The sequence shown here is derived from an EMBL/GenBank/DDBJ whole genome shotgun (WGS) entry which is preliminary data.</text>
</comment>
<feature type="compositionally biased region" description="Polar residues" evidence="3">
    <location>
        <begin position="51"/>
        <end position="65"/>
    </location>
</feature>
<keyword evidence="2" id="KW-0472">Membrane</keyword>
<dbReference type="SUPFAM" id="SSF56954">
    <property type="entry name" value="Outer membrane efflux proteins (OEP)"/>
    <property type="match status" value="1"/>
</dbReference>